<gene>
    <name evidence="2" type="ORF">T310_6847</name>
</gene>
<feature type="region of interest" description="Disordered" evidence="1">
    <location>
        <begin position="358"/>
        <end position="385"/>
    </location>
</feature>
<reference evidence="2 3" key="1">
    <citation type="submission" date="2015-04" db="EMBL/GenBank/DDBJ databases">
        <authorList>
            <person name="Heijne W.H."/>
            <person name="Fedorova N.D."/>
            <person name="Nierman W.C."/>
            <person name="Vollebregt A.W."/>
            <person name="Zhao Z."/>
            <person name="Wu L."/>
            <person name="Kumar M."/>
            <person name="Stam H."/>
            <person name="van den Berg M.A."/>
            <person name="Pel H.J."/>
        </authorList>
    </citation>
    <scope>NUCLEOTIDE SEQUENCE [LARGE SCALE GENOMIC DNA]</scope>
    <source>
        <strain evidence="2 3">CBS 393.64</strain>
    </source>
</reference>
<proteinExistence type="predicted"/>
<dbReference type="AlphaFoldDB" id="A0A0F4YMY8"/>
<evidence type="ECO:0000313" key="2">
    <source>
        <dbReference type="EMBL" id="KKA19196.1"/>
    </source>
</evidence>
<dbReference type="RefSeq" id="XP_013325808.1">
    <property type="nucleotide sequence ID" value="XM_013470354.1"/>
</dbReference>
<name>A0A0F4YMY8_RASE3</name>
<dbReference type="Proteomes" id="UP000053958">
    <property type="component" value="Unassembled WGS sequence"/>
</dbReference>
<comment type="caution">
    <text evidence="2">The sequence shown here is derived from an EMBL/GenBank/DDBJ whole genome shotgun (WGS) entry which is preliminary data.</text>
</comment>
<feature type="compositionally biased region" description="Acidic residues" evidence="1">
    <location>
        <begin position="258"/>
        <end position="269"/>
    </location>
</feature>
<protein>
    <submittedName>
        <fullName evidence="2">Uncharacterized protein</fullName>
    </submittedName>
</protein>
<keyword evidence="3" id="KW-1185">Reference proteome</keyword>
<feature type="region of interest" description="Disordered" evidence="1">
    <location>
        <begin position="252"/>
        <end position="316"/>
    </location>
</feature>
<feature type="compositionally biased region" description="Basic and acidic residues" evidence="1">
    <location>
        <begin position="299"/>
        <end position="316"/>
    </location>
</feature>
<organism evidence="2 3">
    <name type="scientific">Rasamsonia emersonii (strain ATCC 16479 / CBS 393.64 / IMI 116815)</name>
    <dbReference type="NCBI Taxonomy" id="1408163"/>
    <lineage>
        <taxon>Eukaryota</taxon>
        <taxon>Fungi</taxon>
        <taxon>Dikarya</taxon>
        <taxon>Ascomycota</taxon>
        <taxon>Pezizomycotina</taxon>
        <taxon>Eurotiomycetes</taxon>
        <taxon>Eurotiomycetidae</taxon>
        <taxon>Eurotiales</taxon>
        <taxon>Trichocomaceae</taxon>
        <taxon>Rasamsonia</taxon>
    </lineage>
</organism>
<dbReference type="GeneID" id="25319129"/>
<evidence type="ECO:0000256" key="1">
    <source>
        <dbReference type="SAM" id="MobiDB-lite"/>
    </source>
</evidence>
<evidence type="ECO:0000313" key="3">
    <source>
        <dbReference type="Proteomes" id="UP000053958"/>
    </source>
</evidence>
<sequence>MAAFWCALSTSIDISTTPNRASISSRLKPFVSLMKRIEKTTIAGVVSMLAARRDLHTRIENGEYQKRPPADVLHRNRDHLADAVVERPLRAGRHGHAVLADTVGVDFAAPVSRKKLLSVVDDRRSLPTCIGKHNRPAQLLAHHDRKPQQDTFPIPRQPHLLDLDAVRLDELGLDSRLDLVILLHRLQAGRRLVTDVGKVRERRLVAALFHQPARRLLERDHAQQKAHGGDNLQHDGDARLVVAGGGQALLAGVVDPVGDGDAEEDEEAVQGDCQHRRRPDSQPADDPADVEQAQPAGRDGLHDGADGHDEAGEHQAEAAAEAIGAVGHEQRAEEAAGLEGGNDVALDIGEVGRGDAKAALERGEGDGAADEAGKTAQTGGEGSLPEIAAEYRVETSSLRACVRLATASLESTQTIYSTDYDMLHYCTYFFAEHKWKDRNGVIECGQIEYIPDDDDDDNTYAARNNLTILHTIQ</sequence>
<accession>A0A0F4YMY8</accession>
<dbReference type="EMBL" id="LASV01000372">
    <property type="protein sequence ID" value="KKA19196.1"/>
    <property type="molecule type" value="Genomic_DNA"/>
</dbReference>